<evidence type="ECO:0000256" key="10">
    <source>
        <dbReference type="ARBA" id="ARBA00022840"/>
    </source>
</evidence>
<dbReference type="PANTHER" id="PTHR20861">
    <property type="entry name" value="HOMOSERINE/4-DIPHOSPHOCYTIDYL-2-C-METHYL-D-ERYTHRITOL KINASE"/>
    <property type="match status" value="1"/>
</dbReference>
<evidence type="ECO:0000256" key="4">
    <source>
        <dbReference type="ARBA" id="ARBA00017858"/>
    </source>
</evidence>
<dbReference type="InterPro" id="IPR006203">
    <property type="entry name" value="GHMP_knse_ATP-bd_CS"/>
</dbReference>
<dbReference type="Gene3D" id="3.30.70.890">
    <property type="entry name" value="GHMP kinase, C-terminal domain"/>
    <property type="match status" value="1"/>
</dbReference>
<dbReference type="HOGENOM" id="CLU_041243_0_0_11"/>
<evidence type="ECO:0000313" key="16">
    <source>
        <dbReference type="EMBL" id="EEZ62258.1"/>
    </source>
</evidence>
<dbReference type="Pfam" id="PF00288">
    <property type="entry name" value="GHMP_kinases_N"/>
    <property type="match status" value="1"/>
</dbReference>
<evidence type="ECO:0000256" key="13">
    <source>
        <dbReference type="HAMAP-Rule" id="MF_00384"/>
    </source>
</evidence>
<sequence length="299" mass="32188">MQGGDMGVRITVPATSANIGIGYDCLGMAMTLHATFDFARADALRITGCPEEFQNERNLVYRSFTLALAHWGEEPFPIAIDMDCPIPIARGLGSSSACTVAGIMGAASLTGRIIRRDEAVAIATEMEGHPDNVAPAIMGSLVCSFMPESGVPECIRYEVNRKLHFVTVVPPYEVHTADARKVVPTKVDLSTAVWQMGRISGLTRGLESGDAALISSACHDRLQEPFRKALIPDYQDIRDTCMDGGALAMWISGSGSTMMAAIDDGLVAESLRARIKAMHPDFDVSVLDCDPHGVRIEMD</sequence>
<keyword evidence="6 13" id="KW-0808">Transferase</keyword>
<protein>
    <recommendedName>
        <fullName evidence="4 13">Homoserine kinase</fullName>
        <shortName evidence="13">HK</shortName>
        <shortName evidence="13">HSK</shortName>
        <ecNumber evidence="3 13">2.7.1.39</ecNumber>
    </recommendedName>
</protein>
<dbReference type="Gene3D" id="3.30.230.10">
    <property type="match status" value="1"/>
</dbReference>
<dbReference type="SUPFAM" id="SSF55060">
    <property type="entry name" value="GHMP Kinase, C-terminal domain"/>
    <property type="match status" value="1"/>
</dbReference>
<evidence type="ECO:0000259" key="14">
    <source>
        <dbReference type="Pfam" id="PF00288"/>
    </source>
</evidence>
<keyword evidence="7 13" id="KW-0791">Threonine biosynthesis</keyword>
<evidence type="ECO:0000256" key="12">
    <source>
        <dbReference type="ARBA" id="ARBA00049954"/>
    </source>
</evidence>
<keyword evidence="17" id="KW-1185">Reference proteome</keyword>
<dbReference type="GO" id="GO:0009088">
    <property type="term" value="P:threonine biosynthetic process"/>
    <property type="evidence" value="ECO:0007669"/>
    <property type="project" value="UniProtKB-UniRule"/>
</dbReference>
<evidence type="ECO:0000256" key="7">
    <source>
        <dbReference type="ARBA" id="ARBA00022697"/>
    </source>
</evidence>
<feature type="domain" description="GHMP kinase N-terminal" evidence="14">
    <location>
        <begin position="58"/>
        <end position="139"/>
    </location>
</feature>
<dbReference type="AlphaFoldDB" id="D0WEX0"/>
<dbReference type="Proteomes" id="UP000006001">
    <property type="component" value="Unassembled WGS sequence"/>
</dbReference>
<keyword evidence="5 13" id="KW-0028">Amino-acid biosynthesis</keyword>
<evidence type="ECO:0000256" key="1">
    <source>
        <dbReference type="ARBA" id="ARBA00005015"/>
    </source>
</evidence>
<feature type="domain" description="GHMP kinase C-terminal" evidence="15">
    <location>
        <begin position="205"/>
        <end position="278"/>
    </location>
</feature>
<dbReference type="InterPro" id="IPR006204">
    <property type="entry name" value="GHMP_kinase_N_dom"/>
</dbReference>
<dbReference type="HAMAP" id="MF_00384">
    <property type="entry name" value="Homoser_kinase"/>
    <property type="match status" value="1"/>
</dbReference>
<proteinExistence type="inferred from homology"/>
<comment type="function">
    <text evidence="12 13">Catalyzes the ATP-dependent phosphorylation of L-homoserine to L-homoserine phosphate.</text>
</comment>
<comment type="similarity">
    <text evidence="2 13">Belongs to the GHMP kinase family. Homoserine kinase subfamily.</text>
</comment>
<comment type="catalytic activity">
    <reaction evidence="11 13">
        <text>L-homoserine + ATP = O-phospho-L-homoserine + ADP + H(+)</text>
        <dbReference type="Rhea" id="RHEA:13985"/>
        <dbReference type="ChEBI" id="CHEBI:15378"/>
        <dbReference type="ChEBI" id="CHEBI:30616"/>
        <dbReference type="ChEBI" id="CHEBI:57476"/>
        <dbReference type="ChEBI" id="CHEBI:57590"/>
        <dbReference type="ChEBI" id="CHEBI:456216"/>
        <dbReference type="EC" id="2.7.1.39"/>
    </reaction>
</comment>
<dbReference type="InterPro" id="IPR014721">
    <property type="entry name" value="Ribsml_uS5_D2-typ_fold_subgr"/>
</dbReference>
<evidence type="ECO:0000256" key="5">
    <source>
        <dbReference type="ARBA" id="ARBA00022605"/>
    </source>
</evidence>
<reference evidence="16" key="1">
    <citation type="submission" date="2009-10" db="EMBL/GenBank/DDBJ databases">
        <authorList>
            <person name="Weinstock G."/>
            <person name="Sodergren E."/>
            <person name="Clifton S."/>
            <person name="Fulton L."/>
            <person name="Fulton B."/>
            <person name="Courtney L."/>
            <person name="Fronick C."/>
            <person name="Harrison M."/>
            <person name="Strong C."/>
            <person name="Farmer C."/>
            <person name="Delahaunty K."/>
            <person name="Markovic C."/>
            <person name="Hall O."/>
            <person name="Minx P."/>
            <person name="Tomlinson C."/>
            <person name="Mitreva M."/>
            <person name="Nelson J."/>
            <person name="Hou S."/>
            <person name="Wollam A."/>
            <person name="Pepin K.H."/>
            <person name="Johnson M."/>
            <person name="Bhonagiri V."/>
            <person name="Nash W.E."/>
            <person name="Warren W."/>
            <person name="Chinwalla A."/>
            <person name="Mardis E.R."/>
            <person name="Wilson R.K."/>
        </authorList>
    </citation>
    <scope>NUCLEOTIDE SEQUENCE [LARGE SCALE GENOMIC DNA]</scope>
    <source>
        <strain evidence="16">ATCC 700122</strain>
    </source>
</reference>
<evidence type="ECO:0000259" key="15">
    <source>
        <dbReference type="Pfam" id="PF08544"/>
    </source>
</evidence>
<comment type="caution">
    <text evidence="16">The sequence shown here is derived from an EMBL/GenBank/DDBJ whole genome shotgun (WGS) entry which is preliminary data.</text>
</comment>
<keyword evidence="13" id="KW-0963">Cytoplasm</keyword>
<accession>D0WEX0</accession>
<dbReference type="PANTHER" id="PTHR20861:SF1">
    <property type="entry name" value="HOMOSERINE KINASE"/>
    <property type="match status" value="1"/>
</dbReference>
<evidence type="ECO:0000256" key="2">
    <source>
        <dbReference type="ARBA" id="ARBA00007370"/>
    </source>
</evidence>
<comment type="pathway">
    <text evidence="1 13">Amino-acid biosynthesis; L-threonine biosynthesis; L-threonine from L-aspartate: step 4/5.</text>
</comment>
<dbReference type="InterPro" id="IPR036554">
    <property type="entry name" value="GHMP_kinase_C_sf"/>
</dbReference>
<dbReference type="STRING" id="649764.HMPREF0762_00356"/>
<dbReference type="EMBL" id="ACUX02000004">
    <property type="protein sequence ID" value="EEZ62258.1"/>
    <property type="molecule type" value="Genomic_DNA"/>
</dbReference>
<dbReference type="InterPro" id="IPR020568">
    <property type="entry name" value="Ribosomal_Su5_D2-typ_SF"/>
</dbReference>
<dbReference type="GO" id="GO:0005737">
    <property type="term" value="C:cytoplasm"/>
    <property type="evidence" value="ECO:0007669"/>
    <property type="project" value="UniProtKB-SubCell"/>
</dbReference>
<dbReference type="PRINTS" id="PR00958">
    <property type="entry name" value="HOMSERKINASE"/>
</dbReference>
<evidence type="ECO:0000256" key="8">
    <source>
        <dbReference type="ARBA" id="ARBA00022741"/>
    </source>
</evidence>
<evidence type="ECO:0000313" key="17">
    <source>
        <dbReference type="Proteomes" id="UP000006001"/>
    </source>
</evidence>
<dbReference type="InterPro" id="IPR013750">
    <property type="entry name" value="GHMP_kinase_C_dom"/>
</dbReference>
<dbReference type="UniPathway" id="UPA00050">
    <property type="reaction ID" value="UER00064"/>
</dbReference>
<organism evidence="16 17">
    <name type="scientific">Slackia exigua (strain ATCC 700122 / DSM 15923 / CIP 105133 / JCM 11022 / KCTC 5966 / S-7)</name>
    <dbReference type="NCBI Taxonomy" id="649764"/>
    <lineage>
        <taxon>Bacteria</taxon>
        <taxon>Bacillati</taxon>
        <taxon>Actinomycetota</taxon>
        <taxon>Coriobacteriia</taxon>
        <taxon>Eggerthellales</taxon>
        <taxon>Eggerthellaceae</taxon>
        <taxon>Slackia</taxon>
    </lineage>
</organism>
<dbReference type="GO" id="GO:0005524">
    <property type="term" value="F:ATP binding"/>
    <property type="evidence" value="ECO:0007669"/>
    <property type="project" value="UniProtKB-UniRule"/>
</dbReference>
<dbReference type="NCBIfam" id="TIGR00191">
    <property type="entry name" value="thrB"/>
    <property type="match status" value="1"/>
</dbReference>
<dbReference type="Pfam" id="PF08544">
    <property type="entry name" value="GHMP_kinases_C"/>
    <property type="match status" value="1"/>
</dbReference>
<feature type="binding site" evidence="13">
    <location>
        <begin position="87"/>
        <end position="97"/>
    </location>
    <ligand>
        <name>ATP</name>
        <dbReference type="ChEBI" id="CHEBI:30616"/>
    </ligand>
</feature>
<evidence type="ECO:0000256" key="9">
    <source>
        <dbReference type="ARBA" id="ARBA00022777"/>
    </source>
</evidence>
<dbReference type="InterPro" id="IPR000870">
    <property type="entry name" value="Homoserine_kinase"/>
</dbReference>
<comment type="subcellular location">
    <subcellularLocation>
        <location evidence="13">Cytoplasm</location>
    </subcellularLocation>
</comment>
<gene>
    <name evidence="13 16" type="primary">thrB</name>
    <name evidence="16" type="ORF">HMPREF0762_00356</name>
</gene>
<dbReference type="SUPFAM" id="SSF54211">
    <property type="entry name" value="Ribosomal protein S5 domain 2-like"/>
    <property type="match status" value="1"/>
</dbReference>
<dbReference type="EC" id="2.7.1.39" evidence="3 13"/>
<dbReference type="PIRSF" id="PIRSF000676">
    <property type="entry name" value="Homoser_kin"/>
    <property type="match status" value="1"/>
</dbReference>
<keyword evidence="10 13" id="KW-0067">ATP-binding</keyword>
<keyword evidence="8 13" id="KW-0547">Nucleotide-binding</keyword>
<dbReference type="eggNOG" id="COG0083">
    <property type="taxonomic scope" value="Bacteria"/>
</dbReference>
<evidence type="ECO:0000256" key="11">
    <source>
        <dbReference type="ARBA" id="ARBA00049375"/>
    </source>
</evidence>
<evidence type="ECO:0000256" key="6">
    <source>
        <dbReference type="ARBA" id="ARBA00022679"/>
    </source>
</evidence>
<dbReference type="GO" id="GO:0004413">
    <property type="term" value="F:homoserine kinase activity"/>
    <property type="evidence" value="ECO:0007669"/>
    <property type="project" value="UniProtKB-UniRule"/>
</dbReference>
<name>D0WEX0_SLAES</name>
<dbReference type="PROSITE" id="PS00627">
    <property type="entry name" value="GHMP_KINASES_ATP"/>
    <property type="match status" value="1"/>
</dbReference>
<evidence type="ECO:0000256" key="3">
    <source>
        <dbReference type="ARBA" id="ARBA00012078"/>
    </source>
</evidence>
<keyword evidence="9 13" id="KW-0418">Kinase</keyword>